<evidence type="ECO:0000259" key="6">
    <source>
        <dbReference type="Pfam" id="PF00535"/>
    </source>
</evidence>
<evidence type="ECO:0000256" key="4">
    <source>
        <dbReference type="ARBA" id="ARBA00022679"/>
    </source>
</evidence>
<dbReference type="EMBL" id="PDOA01000032">
    <property type="protein sequence ID" value="PWC26550.1"/>
    <property type="molecule type" value="Genomic_DNA"/>
</dbReference>
<dbReference type="Proteomes" id="UP000245048">
    <property type="component" value="Unassembled WGS sequence"/>
</dbReference>
<proteinExistence type="predicted"/>
<dbReference type="PANTHER" id="PTHR43646">
    <property type="entry name" value="GLYCOSYLTRANSFERASE"/>
    <property type="match status" value="1"/>
</dbReference>
<dbReference type="GO" id="GO:0005886">
    <property type="term" value="C:plasma membrane"/>
    <property type="evidence" value="ECO:0007669"/>
    <property type="project" value="UniProtKB-SubCell"/>
</dbReference>
<keyword evidence="5" id="KW-0472">Membrane</keyword>
<sequence length="237" mass="25562">MTEAPHLSVVIPLAPREAEHGGLLAALHALPPGQEVILVRAAGQAPLDPGPWPPHLLLRHAEAPAGRARQMNAGALLAGGEWLWFLHADSRLLPGTLPALLRFTARGAPALGWFTLRFRADGPWPTQLNAWGANCRSACLGLPFGDQGLVLPADSFRALGGYDEAASYGEDHLLVWAAHTARLPVRPVGAALSTSARKYACRGWLGTTWLHWRLTALQAWGAWRRLRAARAAAPPRR</sequence>
<dbReference type="Pfam" id="PF00535">
    <property type="entry name" value="Glycos_transf_2"/>
    <property type="match status" value="1"/>
</dbReference>
<dbReference type="InterPro" id="IPR029044">
    <property type="entry name" value="Nucleotide-diphossugar_trans"/>
</dbReference>
<name>A0A2U1UY35_9PROT</name>
<comment type="subcellular location">
    <subcellularLocation>
        <location evidence="1">Cell membrane</location>
    </subcellularLocation>
</comment>
<keyword evidence="3" id="KW-0328">Glycosyltransferase</keyword>
<protein>
    <submittedName>
        <fullName evidence="7">Glycosyl transferase family 2</fullName>
    </submittedName>
</protein>
<dbReference type="RefSeq" id="WP_109519183.1">
    <property type="nucleotide sequence ID" value="NZ_PDOA01000032.1"/>
</dbReference>
<dbReference type="SUPFAM" id="SSF53448">
    <property type="entry name" value="Nucleotide-diphospho-sugar transferases"/>
    <property type="match status" value="1"/>
</dbReference>
<dbReference type="AlphaFoldDB" id="A0A2U1UY35"/>
<dbReference type="InterPro" id="IPR001173">
    <property type="entry name" value="Glyco_trans_2-like"/>
</dbReference>
<dbReference type="GO" id="GO:0016757">
    <property type="term" value="F:glycosyltransferase activity"/>
    <property type="evidence" value="ECO:0007669"/>
    <property type="project" value="UniProtKB-KW"/>
</dbReference>
<accession>A0A2U1UY35</accession>
<evidence type="ECO:0000313" key="8">
    <source>
        <dbReference type="Proteomes" id="UP000245048"/>
    </source>
</evidence>
<evidence type="ECO:0000256" key="3">
    <source>
        <dbReference type="ARBA" id="ARBA00022676"/>
    </source>
</evidence>
<evidence type="ECO:0000313" key="7">
    <source>
        <dbReference type="EMBL" id="PWC26550.1"/>
    </source>
</evidence>
<dbReference type="Gene3D" id="3.90.550.10">
    <property type="entry name" value="Spore Coat Polysaccharide Biosynthesis Protein SpsA, Chain A"/>
    <property type="match status" value="1"/>
</dbReference>
<keyword evidence="4 7" id="KW-0808">Transferase</keyword>
<evidence type="ECO:0000256" key="1">
    <source>
        <dbReference type="ARBA" id="ARBA00004236"/>
    </source>
</evidence>
<keyword evidence="8" id="KW-1185">Reference proteome</keyword>
<evidence type="ECO:0000256" key="2">
    <source>
        <dbReference type="ARBA" id="ARBA00022475"/>
    </source>
</evidence>
<keyword evidence="2" id="KW-1003">Cell membrane</keyword>
<evidence type="ECO:0000256" key="5">
    <source>
        <dbReference type="ARBA" id="ARBA00023136"/>
    </source>
</evidence>
<dbReference type="PANTHER" id="PTHR43646:SF2">
    <property type="entry name" value="GLYCOSYLTRANSFERASE 2-LIKE DOMAIN-CONTAINING PROTEIN"/>
    <property type="match status" value="1"/>
</dbReference>
<gene>
    <name evidence="7" type="ORF">CR165_22600</name>
</gene>
<organism evidence="7 8">
    <name type="scientific">Teichococcus aestuarii</name>
    <dbReference type="NCBI Taxonomy" id="568898"/>
    <lineage>
        <taxon>Bacteria</taxon>
        <taxon>Pseudomonadati</taxon>
        <taxon>Pseudomonadota</taxon>
        <taxon>Alphaproteobacteria</taxon>
        <taxon>Acetobacterales</taxon>
        <taxon>Roseomonadaceae</taxon>
        <taxon>Roseomonas</taxon>
    </lineage>
</organism>
<feature type="domain" description="Glycosyltransferase 2-like" evidence="6">
    <location>
        <begin position="56"/>
        <end position="130"/>
    </location>
</feature>
<comment type="caution">
    <text evidence="7">The sequence shown here is derived from an EMBL/GenBank/DDBJ whole genome shotgun (WGS) entry which is preliminary data.</text>
</comment>
<dbReference type="OrthoDB" id="5291101at2"/>
<reference evidence="8" key="1">
    <citation type="submission" date="2017-10" db="EMBL/GenBank/DDBJ databases">
        <authorList>
            <person name="Toshchakov S.V."/>
            <person name="Goeva M.A."/>
        </authorList>
    </citation>
    <scope>NUCLEOTIDE SEQUENCE [LARGE SCALE GENOMIC DNA]</scope>
    <source>
        <strain evidence="8">JR1/69-1-13</strain>
    </source>
</reference>